<dbReference type="InterPro" id="IPR050476">
    <property type="entry name" value="Insect_CytP450_Detox"/>
</dbReference>
<feature type="binding site" description="axial binding residue" evidence="13">
    <location>
        <position position="461"/>
    </location>
    <ligand>
        <name>heme</name>
        <dbReference type="ChEBI" id="CHEBI:30413"/>
    </ligand>
    <ligandPart>
        <name>Fe</name>
        <dbReference type="ChEBI" id="CHEBI:18248"/>
    </ligandPart>
</feature>
<feature type="transmembrane region" description="Helical" evidence="15">
    <location>
        <begin position="6"/>
        <end position="23"/>
    </location>
</feature>
<dbReference type="Pfam" id="PF00067">
    <property type="entry name" value="p450"/>
    <property type="match status" value="1"/>
</dbReference>
<keyword evidence="8" id="KW-0492">Microsome</keyword>
<evidence type="ECO:0000256" key="3">
    <source>
        <dbReference type="ARBA" id="ARBA00004406"/>
    </source>
</evidence>
<dbReference type="Proteomes" id="UP000095300">
    <property type="component" value="Unassembled WGS sequence"/>
</dbReference>
<comment type="similarity">
    <text evidence="4 14">Belongs to the cytochrome P450 family.</text>
</comment>
<dbReference type="PROSITE" id="PS00086">
    <property type="entry name" value="CYTOCHROME_P450"/>
    <property type="match status" value="1"/>
</dbReference>
<dbReference type="GO" id="GO:0005506">
    <property type="term" value="F:iron ion binding"/>
    <property type="evidence" value="ECO:0007669"/>
    <property type="project" value="InterPro"/>
</dbReference>
<dbReference type="PANTHER" id="PTHR24292:SF45">
    <property type="entry name" value="CYTOCHROME P450 6G1-RELATED"/>
    <property type="match status" value="1"/>
</dbReference>
<evidence type="ECO:0000256" key="1">
    <source>
        <dbReference type="ARBA" id="ARBA00001971"/>
    </source>
</evidence>
<sequence length="518" mass="59874">MSPLMFLLTTFILVVLCTWLWLMKQKLGYWQRLHLPFVKPLPLVGNLKDLFLVKISFGEIFHNLYHHPEASQAPAVGIYLLNKPALLLRDPELIRLVFIKHSDKFQNRYEAADAVHDRMGALTLPLSKFPIWWGCRKKMSAAFTSGQIKFRMYPLMLRVTHELEQFLARKLKGNPSQDGVVVEVKEMLALFTTDLTSVLHYGKDVKGLAQGYSVLREQTLKLFDIGIRRLLDFFIIFFCPELTSWLRAKLFSPTYAKFIRQFTQELYEERKERFGNECKQGNLVDILLQFQRENLQDPLHYSQHKDFVASQVAIFLLAGFETSSSVIGFTLYELAKQQDVQLKLRLELKQAFGQRADLAYEELQALPYLQQVLCEGLRMYPAAAFINRECTTRPRAKGFQLTSDIFIPNGMPVYVSILALHRDAKHWHNPHKFQPERFVACNLQSINPMVYQPFGVGPHSCIGSRLGLLQVKLALAHILKLYRVYTCSSTAKEIQFDPRSFMLLAKGGIYLKFIRDDL</sequence>
<evidence type="ECO:0000256" key="7">
    <source>
        <dbReference type="ARBA" id="ARBA00022824"/>
    </source>
</evidence>
<dbReference type="AlphaFoldDB" id="A0A1I8PDH4"/>
<evidence type="ECO:0000256" key="5">
    <source>
        <dbReference type="ARBA" id="ARBA00022617"/>
    </source>
</evidence>
<evidence type="ECO:0000256" key="9">
    <source>
        <dbReference type="ARBA" id="ARBA00023002"/>
    </source>
</evidence>
<dbReference type="EnsemblMetazoa" id="SCAU007053-RA">
    <property type="protein sequence ID" value="SCAU007053-PA"/>
    <property type="gene ID" value="SCAU007053"/>
</dbReference>
<comment type="cofactor">
    <cofactor evidence="1 13">
        <name>heme</name>
        <dbReference type="ChEBI" id="CHEBI:30413"/>
    </cofactor>
</comment>
<comment type="subcellular location">
    <subcellularLocation>
        <location evidence="3">Endoplasmic reticulum membrane</location>
        <topology evidence="3">Peripheral membrane protein</topology>
    </subcellularLocation>
    <subcellularLocation>
        <location evidence="2">Microsome membrane</location>
        <topology evidence="2">Peripheral membrane protein</topology>
    </subcellularLocation>
</comment>
<evidence type="ECO:0000256" key="8">
    <source>
        <dbReference type="ARBA" id="ARBA00022848"/>
    </source>
</evidence>
<dbReference type="VEuPathDB" id="VectorBase:SCAU007053"/>
<keyword evidence="10 13" id="KW-0408">Iron</keyword>
<protein>
    <recommendedName>
        <fullName evidence="18">Cytochrome P450</fullName>
    </recommendedName>
</protein>
<dbReference type="CDD" id="cd11056">
    <property type="entry name" value="CYP6-like"/>
    <property type="match status" value="1"/>
</dbReference>
<dbReference type="InterPro" id="IPR017972">
    <property type="entry name" value="Cyt_P450_CS"/>
</dbReference>
<dbReference type="GO" id="GO:0005789">
    <property type="term" value="C:endoplasmic reticulum membrane"/>
    <property type="evidence" value="ECO:0007669"/>
    <property type="project" value="UniProtKB-SubCell"/>
</dbReference>
<evidence type="ECO:0000256" key="12">
    <source>
        <dbReference type="ARBA" id="ARBA00023136"/>
    </source>
</evidence>
<dbReference type="FunFam" id="1.10.630.10:FF:000042">
    <property type="entry name" value="Cytochrome P450"/>
    <property type="match status" value="1"/>
</dbReference>
<dbReference type="STRING" id="35570.A0A1I8PDH4"/>
<proteinExistence type="inferred from homology"/>
<dbReference type="PANTHER" id="PTHR24292">
    <property type="entry name" value="CYTOCHROME P450"/>
    <property type="match status" value="1"/>
</dbReference>
<organism evidence="16 17">
    <name type="scientific">Stomoxys calcitrans</name>
    <name type="common">Stable fly</name>
    <name type="synonym">Conops calcitrans</name>
    <dbReference type="NCBI Taxonomy" id="35570"/>
    <lineage>
        <taxon>Eukaryota</taxon>
        <taxon>Metazoa</taxon>
        <taxon>Ecdysozoa</taxon>
        <taxon>Arthropoda</taxon>
        <taxon>Hexapoda</taxon>
        <taxon>Insecta</taxon>
        <taxon>Pterygota</taxon>
        <taxon>Neoptera</taxon>
        <taxon>Endopterygota</taxon>
        <taxon>Diptera</taxon>
        <taxon>Brachycera</taxon>
        <taxon>Muscomorpha</taxon>
        <taxon>Muscoidea</taxon>
        <taxon>Muscidae</taxon>
        <taxon>Stomoxys</taxon>
    </lineage>
</organism>
<dbReference type="GO" id="GO:0020037">
    <property type="term" value="F:heme binding"/>
    <property type="evidence" value="ECO:0007669"/>
    <property type="project" value="InterPro"/>
</dbReference>
<dbReference type="GO" id="GO:0016705">
    <property type="term" value="F:oxidoreductase activity, acting on paired donors, with incorporation or reduction of molecular oxygen"/>
    <property type="evidence" value="ECO:0007669"/>
    <property type="project" value="InterPro"/>
</dbReference>
<evidence type="ECO:0000256" key="2">
    <source>
        <dbReference type="ARBA" id="ARBA00004174"/>
    </source>
</evidence>
<evidence type="ECO:0000256" key="6">
    <source>
        <dbReference type="ARBA" id="ARBA00022723"/>
    </source>
</evidence>
<evidence type="ECO:0000256" key="4">
    <source>
        <dbReference type="ARBA" id="ARBA00010617"/>
    </source>
</evidence>
<keyword evidence="7" id="KW-0256">Endoplasmic reticulum</keyword>
<evidence type="ECO:0000256" key="13">
    <source>
        <dbReference type="PIRSR" id="PIRSR602401-1"/>
    </source>
</evidence>
<evidence type="ECO:0000256" key="10">
    <source>
        <dbReference type="ARBA" id="ARBA00023004"/>
    </source>
</evidence>
<dbReference type="GO" id="GO:0046701">
    <property type="term" value="P:insecticide catabolic process"/>
    <property type="evidence" value="ECO:0007669"/>
    <property type="project" value="TreeGrafter"/>
</dbReference>
<dbReference type="InterPro" id="IPR036396">
    <property type="entry name" value="Cyt_P450_sf"/>
</dbReference>
<dbReference type="PRINTS" id="PR00385">
    <property type="entry name" value="P450"/>
</dbReference>
<keyword evidence="17" id="KW-1185">Reference proteome</keyword>
<keyword evidence="12 15" id="KW-0472">Membrane</keyword>
<evidence type="ECO:0000256" key="15">
    <source>
        <dbReference type="SAM" id="Phobius"/>
    </source>
</evidence>
<gene>
    <name evidence="16" type="primary">106087152</name>
</gene>
<dbReference type="PRINTS" id="PR00463">
    <property type="entry name" value="EP450I"/>
</dbReference>
<name>A0A1I8PDH4_STOCA</name>
<reference evidence="16" key="1">
    <citation type="submission" date="2020-05" db="UniProtKB">
        <authorList>
            <consortium name="EnsemblMetazoa"/>
        </authorList>
    </citation>
    <scope>IDENTIFICATION</scope>
    <source>
        <strain evidence="16">USDA</strain>
    </source>
</reference>
<dbReference type="Gene3D" id="1.10.630.10">
    <property type="entry name" value="Cytochrome P450"/>
    <property type="match status" value="1"/>
</dbReference>
<dbReference type="OrthoDB" id="2789670at2759"/>
<keyword evidence="11 14" id="KW-0503">Monooxygenase</keyword>
<dbReference type="InterPro" id="IPR001128">
    <property type="entry name" value="Cyt_P450"/>
</dbReference>
<evidence type="ECO:0000313" key="17">
    <source>
        <dbReference type="Proteomes" id="UP000095300"/>
    </source>
</evidence>
<keyword evidence="6 13" id="KW-0479">Metal-binding</keyword>
<evidence type="ECO:0008006" key="18">
    <source>
        <dbReference type="Google" id="ProtNLM"/>
    </source>
</evidence>
<accession>A0A1I8PDH4</accession>
<evidence type="ECO:0000313" key="16">
    <source>
        <dbReference type="EnsemblMetazoa" id="SCAU007053-PA"/>
    </source>
</evidence>
<evidence type="ECO:0000256" key="14">
    <source>
        <dbReference type="RuleBase" id="RU000461"/>
    </source>
</evidence>
<keyword evidence="5 13" id="KW-0349">Heme</keyword>
<dbReference type="InterPro" id="IPR002401">
    <property type="entry name" value="Cyt_P450_E_grp-I"/>
</dbReference>
<dbReference type="SUPFAM" id="SSF48264">
    <property type="entry name" value="Cytochrome P450"/>
    <property type="match status" value="1"/>
</dbReference>
<keyword evidence="15" id="KW-0812">Transmembrane</keyword>
<dbReference type="GO" id="GO:0004497">
    <property type="term" value="F:monooxygenase activity"/>
    <property type="evidence" value="ECO:0007669"/>
    <property type="project" value="UniProtKB-KW"/>
</dbReference>
<evidence type="ECO:0000256" key="11">
    <source>
        <dbReference type="ARBA" id="ARBA00023033"/>
    </source>
</evidence>
<dbReference type="GO" id="GO:0046680">
    <property type="term" value="P:response to DDT"/>
    <property type="evidence" value="ECO:0007669"/>
    <property type="project" value="TreeGrafter"/>
</dbReference>
<keyword evidence="15" id="KW-1133">Transmembrane helix</keyword>
<keyword evidence="9 14" id="KW-0560">Oxidoreductase</keyword>